<sequence>MKTRSSKFRISSILEKGILKVIVMGTTLGFDFKDKEVRVDQGSGVLGVCSSFGPWISSSPETVLRHNFSMISFQLNSSSAPNKDTTDEESEEEIVVTSCQETNGKIEMTYLANAKAAEYERFSTKYKNETRKRKP</sequence>
<accession>A0AAE0AKX6</accession>
<evidence type="ECO:0000313" key="2">
    <source>
        <dbReference type="EMBL" id="KAK3219931.1"/>
    </source>
</evidence>
<proteinExistence type="predicted"/>
<dbReference type="EMBL" id="JANJYJ010000004">
    <property type="protein sequence ID" value="KAK3219931.1"/>
    <property type="molecule type" value="Genomic_DNA"/>
</dbReference>
<protein>
    <submittedName>
        <fullName evidence="2">Uncharacterized protein</fullName>
    </submittedName>
</protein>
<evidence type="ECO:0000256" key="1">
    <source>
        <dbReference type="SAM" id="MobiDB-lite"/>
    </source>
</evidence>
<feature type="region of interest" description="Disordered" evidence="1">
    <location>
        <begin position="77"/>
        <end position="98"/>
    </location>
</feature>
<reference evidence="2" key="1">
    <citation type="journal article" date="2023" name="Plant J.">
        <title>Genome sequences and population genomics provide insights into the demographic history, inbreeding, and mutation load of two 'living fossil' tree species of Dipteronia.</title>
        <authorList>
            <person name="Feng Y."/>
            <person name="Comes H.P."/>
            <person name="Chen J."/>
            <person name="Zhu S."/>
            <person name="Lu R."/>
            <person name="Zhang X."/>
            <person name="Li P."/>
            <person name="Qiu J."/>
            <person name="Olsen K.M."/>
            <person name="Qiu Y."/>
        </authorList>
    </citation>
    <scope>NUCLEOTIDE SEQUENCE</scope>
    <source>
        <strain evidence="2">NBL</strain>
    </source>
</reference>
<comment type="caution">
    <text evidence="2">The sequence shown here is derived from an EMBL/GenBank/DDBJ whole genome shotgun (WGS) entry which is preliminary data.</text>
</comment>
<keyword evidence="3" id="KW-1185">Reference proteome</keyword>
<dbReference type="AlphaFoldDB" id="A0AAE0AKX6"/>
<dbReference type="Proteomes" id="UP001281410">
    <property type="component" value="Unassembled WGS sequence"/>
</dbReference>
<gene>
    <name evidence="2" type="ORF">Dsin_013901</name>
</gene>
<name>A0AAE0AKX6_9ROSI</name>
<evidence type="ECO:0000313" key="3">
    <source>
        <dbReference type="Proteomes" id="UP001281410"/>
    </source>
</evidence>
<organism evidence="2 3">
    <name type="scientific">Dipteronia sinensis</name>
    <dbReference type="NCBI Taxonomy" id="43782"/>
    <lineage>
        <taxon>Eukaryota</taxon>
        <taxon>Viridiplantae</taxon>
        <taxon>Streptophyta</taxon>
        <taxon>Embryophyta</taxon>
        <taxon>Tracheophyta</taxon>
        <taxon>Spermatophyta</taxon>
        <taxon>Magnoliopsida</taxon>
        <taxon>eudicotyledons</taxon>
        <taxon>Gunneridae</taxon>
        <taxon>Pentapetalae</taxon>
        <taxon>rosids</taxon>
        <taxon>malvids</taxon>
        <taxon>Sapindales</taxon>
        <taxon>Sapindaceae</taxon>
        <taxon>Hippocastanoideae</taxon>
        <taxon>Acereae</taxon>
        <taxon>Dipteronia</taxon>
    </lineage>
</organism>